<sequence length="139" mass="16040">MSQRGRVMGRGREFMNLHKKECQIKTVDRESQRRDCRKLAKTSKNRSRNKATYKNGSRKIPFVRFVYFSIRRGARFPGRRCGVKLSRPASAKKAPPSGRRGPGASERKSPSRPESPDRPCRAPPHDNRGRYENLSKEKK</sequence>
<gene>
    <name evidence="2" type="ORF">EVAR_10756_1</name>
</gene>
<accession>A0A4C1W615</accession>
<feature type="compositionally biased region" description="Basic and acidic residues" evidence="1">
    <location>
        <begin position="25"/>
        <end position="38"/>
    </location>
</feature>
<dbReference type="AlphaFoldDB" id="A0A4C1W615"/>
<reference evidence="2 3" key="1">
    <citation type="journal article" date="2019" name="Commun. Biol.">
        <title>The bagworm genome reveals a unique fibroin gene that provides high tensile strength.</title>
        <authorList>
            <person name="Kono N."/>
            <person name="Nakamura H."/>
            <person name="Ohtoshi R."/>
            <person name="Tomita M."/>
            <person name="Numata K."/>
            <person name="Arakawa K."/>
        </authorList>
    </citation>
    <scope>NUCLEOTIDE SEQUENCE [LARGE SCALE GENOMIC DNA]</scope>
</reference>
<evidence type="ECO:0000313" key="2">
    <source>
        <dbReference type="EMBL" id="GBP46788.1"/>
    </source>
</evidence>
<feature type="compositionally biased region" description="Basic residues" evidence="1">
    <location>
        <begin position="39"/>
        <end position="51"/>
    </location>
</feature>
<feature type="region of interest" description="Disordered" evidence="1">
    <location>
        <begin position="25"/>
        <end position="56"/>
    </location>
</feature>
<feature type="region of interest" description="Disordered" evidence="1">
    <location>
        <begin position="77"/>
        <end position="139"/>
    </location>
</feature>
<feature type="compositionally biased region" description="Basic and acidic residues" evidence="1">
    <location>
        <begin position="105"/>
        <end position="139"/>
    </location>
</feature>
<proteinExistence type="predicted"/>
<keyword evidence="3" id="KW-1185">Reference proteome</keyword>
<dbReference type="Proteomes" id="UP000299102">
    <property type="component" value="Unassembled WGS sequence"/>
</dbReference>
<dbReference type="EMBL" id="BGZK01000489">
    <property type="protein sequence ID" value="GBP46788.1"/>
    <property type="molecule type" value="Genomic_DNA"/>
</dbReference>
<name>A0A4C1W615_EUMVA</name>
<evidence type="ECO:0000313" key="3">
    <source>
        <dbReference type="Proteomes" id="UP000299102"/>
    </source>
</evidence>
<comment type="caution">
    <text evidence="2">The sequence shown here is derived from an EMBL/GenBank/DDBJ whole genome shotgun (WGS) entry which is preliminary data.</text>
</comment>
<organism evidence="2 3">
    <name type="scientific">Eumeta variegata</name>
    <name type="common">Bagworm moth</name>
    <name type="synonym">Eumeta japonica</name>
    <dbReference type="NCBI Taxonomy" id="151549"/>
    <lineage>
        <taxon>Eukaryota</taxon>
        <taxon>Metazoa</taxon>
        <taxon>Ecdysozoa</taxon>
        <taxon>Arthropoda</taxon>
        <taxon>Hexapoda</taxon>
        <taxon>Insecta</taxon>
        <taxon>Pterygota</taxon>
        <taxon>Neoptera</taxon>
        <taxon>Endopterygota</taxon>
        <taxon>Lepidoptera</taxon>
        <taxon>Glossata</taxon>
        <taxon>Ditrysia</taxon>
        <taxon>Tineoidea</taxon>
        <taxon>Psychidae</taxon>
        <taxon>Oiketicinae</taxon>
        <taxon>Eumeta</taxon>
    </lineage>
</organism>
<protein>
    <submittedName>
        <fullName evidence="2">Uncharacterized protein</fullName>
    </submittedName>
</protein>
<evidence type="ECO:0000256" key="1">
    <source>
        <dbReference type="SAM" id="MobiDB-lite"/>
    </source>
</evidence>